<dbReference type="GO" id="GO:0008483">
    <property type="term" value="F:transaminase activity"/>
    <property type="evidence" value="ECO:0007669"/>
    <property type="project" value="InterPro"/>
</dbReference>
<dbReference type="RefSeq" id="WP_059060533.1">
    <property type="nucleotide sequence ID" value="NZ_LN879502.1"/>
</dbReference>
<dbReference type="GO" id="GO:0030170">
    <property type="term" value="F:pyridoxal phosphate binding"/>
    <property type="evidence" value="ECO:0007669"/>
    <property type="project" value="InterPro"/>
</dbReference>
<evidence type="ECO:0000256" key="2">
    <source>
        <dbReference type="ARBA" id="ARBA00004819"/>
    </source>
</evidence>
<evidence type="ECO:0000256" key="3">
    <source>
        <dbReference type="ARBA" id="ARBA00008981"/>
    </source>
</evidence>
<sequence length="433" mass="47601">MVSRPVSEQVYSQMSQVIPGGVNSPVRACANVGQIPMVIDHAHRDLLVDVDGRTYIDYCGSWGALIHGHAHPVILQAVQERMKKGTTFGITTPIEGELAKEVTGLIDSVEKIRFVSSGTEATMSVARLARGFTNREILVKFIGNYHGHADFFLVQAGSGVLEISPTASSAGIPDEIVKHTLCLPYNDIEACRAVFNHSDYRDRIAAVILEPIAGNMGVVPATSEFIQFLRDETLAMGALLIFDEVMTGFRVAMKGAQELYPVKPDLTCFGKIVGGGFPAAAFGGRAEIMEFLAPLGPVYQAGTLSGNPLAMEAGLQSLRLLQEPGFYLELQKKTDLLLDPIKEHANHKKWPICIQQVGSMFTLFFCKKSIHNLKDALEANTVLFAKFFRAMFDQGIYIPPSQHEAWFISQAHQEENLIRTREAVLAFLEETYA</sequence>
<name>A0A0U5J8X3_9BACT</name>
<dbReference type="InterPro" id="IPR015421">
    <property type="entry name" value="PyrdxlP-dep_Trfase_major"/>
</dbReference>
<comment type="subunit">
    <text evidence="7">Homodimer.</text>
</comment>
<dbReference type="GO" id="GO:0042286">
    <property type="term" value="F:glutamate-1-semialdehyde 2,1-aminomutase activity"/>
    <property type="evidence" value="ECO:0007669"/>
    <property type="project" value="UniProtKB-UniRule"/>
</dbReference>
<accession>A0A0U5J8X3</accession>
<evidence type="ECO:0000313" key="8">
    <source>
        <dbReference type="EMBL" id="CUI16505.1"/>
    </source>
</evidence>
<evidence type="ECO:0000256" key="1">
    <source>
        <dbReference type="ARBA" id="ARBA00001933"/>
    </source>
</evidence>
<evidence type="ECO:0000256" key="6">
    <source>
        <dbReference type="ARBA" id="ARBA00023244"/>
    </source>
</evidence>
<dbReference type="EC" id="5.4.3.8" evidence="7"/>
<dbReference type="Pfam" id="PF00202">
    <property type="entry name" value="Aminotran_3"/>
    <property type="match status" value="1"/>
</dbReference>
<comment type="similarity">
    <text evidence="3 7">Belongs to the class-III pyridoxal-phosphate-dependent aminotransferase family. HemL subfamily.</text>
</comment>
<dbReference type="STRING" id="389348.PNK_0880"/>
<dbReference type="InterPro" id="IPR004639">
    <property type="entry name" value="4pyrrol_synth_GluAld_NH2Trfase"/>
</dbReference>
<dbReference type="InterPro" id="IPR015424">
    <property type="entry name" value="PyrdxlP-dep_Trfase"/>
</dbReference>
<protein>
    <recommendedName>
        <fullName evidence="7">Glutamate-1-semialdehyde 2,1-aminomutase</fullName>
        <shortName evidence="7">GSA</shortName>
        <ecNumber evidence="7">5.4.3.8</ecNumber>
    </recommendedName>
    <alternativeName>
        <fullName evidence="7">Glutamate-1-semialdehyde aminotransferase</fullName>
        <shortName evidence="7">GSA-AT</shortName>
    </alternativeName>
</protein>
<dbReference type="InterPro" id="IPR015422">
    <property type="entry name" value="PyrdxlP-dep_Trfase_small"/>
</dbReference>
<evidence type="ECO:0000256" key="5">
    <source>
        <dbReference type="ARBA" id="ARBA00023235"/>
    </source>
</evidence>
<keyword evidence="4 7" id="KW-0663">Pyridoxal phosphate</keyword>
<reference evidence="9" key="1">
    <citation type="submission" date="2015-09" db="EMBL/GenBank/DDBJ databases">
        <authorList>
            <person name="Bertelli C."/>
        </authorList>
    </citation>
    <scope>NUCLEOTIDE SEQUENCE [LARGE SCALE GENOMIC DNA]</scope>
    <source>
        <strain evidence="9">KNic</strain>
    </source>
</reference>
<dbReference type="KEGG" id="pnl:PNK_0880"/>
<dbReference type="EMBL" id="LN879502">
    <property type="protein sequence ID" value="CUI16505.1"/>
    <property type="molecule type" value="Genomic_DNA"/>
</dbReference>
<dbReference type="PATRIC" id="fig|389348.3.peg.965"/>
<dbReference type="AlphaFoldDB" id="A0A0U5J8X3"/>
<dbReference type="CDD" id="cd00610">
    <property type="entry name" value="OAT_like"/>
    <property type="match status" value="1"/>
</dbReference>
<comment type="cofactor">
    <cofactor evidence="1 7">
        <name>pyridoxal 5'-phosphate</name>
        <dbReference type="ChEBI" id="CHEBI:597326"/>
    </cofactor>
</comment>
<keyword evidence="9" id="KW-1185">Reference proteome</keyword>
<evidence type="ECO:0000256" key="4">
    <source>
        <dbReference type="ARBA" id="ARBA00022898"/>
    </source>
</evidence>
<feature type="modified residue" description="N6-(pyridoxal phosphate)lysine" evidence="7">
    <location>
        <position position="271"/>
    </location>
</feature>
<keyword evidence="6 7" id="KW-0627">Porphyrin biosynthesis</keyword>
<comment type="pathway">
    <text evidence="2">Porphyrin-containing compound metabolism; protoporphyrin-IX biosynthesis; 5-aminolevulinate from L-glutamyl-tRNA(Glu): step 2/2.</text>
</comment>
<dbReference type="NCBIfam" id="TIGR00713">
    <property type="entry name" value="hemL"/>
    <property type="match status" value="1"/>
</dbReference>
<dbReference type="InterPro" id="IPR049704">
    <property type="entry name" value="Aminotrans_3_PPA_site"/>
</dbReference>
<dbReference type="HAMAP" id="MF_00375">
    <property type="entry name" value="HemL_aminotrans_3"/>
    <property type="match status" value="1"/>
</dbReference>
<organism evidence="8 9">
    <name type="scientific">Candidatus Protochlamydia naegleriophila</name>
    <dbReference type="NCBI Taxonomy" id="389348"/>
    <lineage>
        <taxon>Bacteria</taxon>
        <taxon>Pseudomonadati</taxon>
        <taxon>Chlamydiota</taxon>
        <taxon>Chlamydiia</taxon>
        <taxon>Parachlamydiales</taxon>
        <taxon>Parachlamydiaceae</taxon>
        <taxon>Candidatus Protochlamydia</taxon>
    </lineage>
</organism>
<evidence type="ECO:0000313" key="9">
    <source>
        <dbReference type="Proteomes" id="UP000069902"/>
    </source>
</evidence>
<evidence type="ECO:0000256" key="7">
    <source>
        <dbReference type="HAMAP-Rule" id="MF_00375"/>
    </source>
</evidence>
<dbReference type="InParanoid" id="A0A0U5J8X3"/>
<dbReference type="FunCoup" id="A0A0U5J8X3">
    <property type="interactions" value="419"/>
</dbReference>
<dbReference type="PANTHER" id="PTHR43713">
    <property type="entry name" value="GLUTAMATE-1-SEMIALDEHYDE 2,1-AMINOMUTASE"/>
    <property type="match status" value="1"/>
</dbReference>
<gene>
    <name evidence="7 8" type="primary">hemL</name>
    <name evidence="8" type="ORF">PNK_0880</name>
</gene>
<keyword evidence="7" id="KW-0963">Cytoplasm</keyword>
<dbReference type="GO" id="GO:0006782">
    <property type="term" value="P:protoporphyrinogen IX biosynthetic process"/>
    <property type="evidence" value="ECO:0007669"/>
    <property type="project" value="UniProtKB-UniRule"/>
</dbReference>
<dbReference type="PANTHER" id="PTHR43713:SF3">
    <property type="entry name" value="GLUTAMATE-1-SEMIALDEHYDE 2,1-AMINOMUTASE 1, CHLOROPLASTIC-RELATED"/>
    <property type="match status" value="1"/>
</dbReference>
<dbReference type="InterPro" id="IPR005814">
    <property type="entry name" value="Aminotrans_3"/>
</dbReference>
<dbReference type="UniPathway" id="UPA00251">
    <property type="reaction ID" value="UER00317"/>
</dbReference>
<comment type="catalytic activity">
    <reaction evidence="7">
        <text>(S)-4-amino-5-oxopentanoate = 5-aminolevulinate</text>
        <dbReference type="Rhea" id="RHEA:14265"/>
        <dbReference type="ChEBI" id="CHEBI:57501"/>
        <dbReference type="ChEBI" id="CHEBI:356416"/>
        <dbReference type="EC" id="5.4.3.8"/>
    </reaction>
</comment>
<dbReference type="Proteomes" id="UP000069902">
    <property type="component" value="Chromosome cPNK"/>
</dbReference>
<dbReference type="GO" id="GO:0005737">
    <property type="term" value="C:cytoplasm"/>
    <property type="evidence" value="ECO:0007669"/>
    <property type="project" value="UniProtKB-SubCell"/>
</dbReference>
<dbReference type="PROSITE" id="PS00600">
    <property type="entry name" value="AA_TRANSFER_CLASS_3"/>
    <property type="match status" value="1"/>
</dbReference>
<dbReference type="NCBIfam" id="NF000818">
    <property type="entry name" value="PRK00062.1"/>
    <property type="match status" value="1"/>
</dbReference>
<dbReference type="FunFam" id="3.40.640.10:FF:000021">
    <property type="entry name" value="Glutamate-1-semialdehyde 2,1-aminomutase"/>
    <property type="match status" value="1"/>
</dbReference>
<proteinExistence type="inferred from homology"/>
<dbReference type="SUPFAM" id="SSF53383">
    <property type="entry name" value="PLP-dependent transferases"/>
    <property type="match status" value="1"/>
</dbReference>
<dbReference type="Gene3D" id="3.40.640.10">
    <property type="entry name" value="Type I PLP-dependent aspartate aminotransferase-like (Major domain)"/>
    <property type="match status" value="1"/>
</dbReference>
<dbReference type="Gene3D" id="3.90.1150.10">
    <property type="entry name" value="Aspartate Aminotransferase, domain 1"/>
    <property type="match status" value="1"/>
</dbReference>
<comment type="subcellular location">
    <subcellularLocation>
        <location evidence="7">Cytoplasm</location>
    </subcellularLocation>
</comment>
<keyword evidence="5 7" id="KW-0413">Isomerase</keyword>